<dbReference type="RefSeq" id="WP_189875924.1">
    <property type="nucleotide sequence ID" value="NZ_BMWA01000018.1"/>
</dbReference>
<dbReference type="EMBL" id="JBHSYM010000049">
    <property type="protein sequence ID" value="MFC7014523.1"/>
    <property type="molecule type" value="Genomic_DNA"/>
</dbReference>
<evidence type="ECO:0000313" key="2">
    <source>
        <dbReference type="Proteomes" id="UP001596409"/>
    </source>
</evidence>
<dbReference type="Proteomes" id="UP001596409">
    <property type="component" value="Unassembled WGS sequence"/>
</dbReference>
<comment type="caution">
    <text evidence="1">The sequence shown here is derived from an EMBL/GenBank/DDBJ whole genome shotgun (WGS) entry which is preliminary data.</text>
</comment>
<keyword evidence="2" id="KW-1185">Reference proteome</keyword>
<proteinExistence type="predicted"/>
<name>A0ABW2E643_9ACTN</name>
<gene>
    <name evidence="1" type="ORF">ACFQMH_22970</name>
</gene>
<organism evidence="1 2">
    <name type="scientific">Streptomyces viridiviolaceus</name>
    <dbReference type="NCBI Taxonomy" id="68282"/>
    <lineage>
        <taxon>Bacteria</taxon>
        <taxon>Bacillati</taxon>
        <taxon>Actinomycetota</taxon>
        <taxon>Actinomycetes</taxon>
        <taxon>Kitasatosporales</taxon>
        <taxon>Streptomycetaceae</taxon>
        <taxon>Streptomyces</taxon>
    </lineage>
</organism>
<reference evidence="2" key="1">
    <citation type="journal article" date="2019" name="Int. J. Syst. Evol. Microbiol.">
        <title>The Global Catalogue of Microorganisms (GCM) 10K type strain sequencing project: providing services to taxonomists for standard genome sequencing and annotation.</title>
        <authorList>
            <consortium name="The Broad Institute Genomics Platform"/>
            <consortium name="The Broad Institute Genome Sequencing Center for Infectious Disease"/>
            <person name="Wu L."/>
            <person name="Ma J."/>
        </authorList>
    </citation>
    <scope>NUCLEOTIDE SEQUENCE [LARGE SCALE GENOMIC DNA]</scope>
    <source>
        <strain evidence="2">JCM 4855</strain>
    </source>
</reference>
<accession>A0ABW2E643</accession>
<sequence>MQSCWPETLQQVSGRKADDWRPANTIESFETVRRRLCEEPDWVRARLPRTYCPYVSADSIQPASSTYFQSTG</sequence>
<protein>
    <submittedName>
        <fullName evidence="1">Uncharacterized protein</fullName>
    </submittedName>
</protein>
<evidence type="ECO:0000313" key="1">
    <source>
        <dbReference type="EMBL" id="MFC7014523.1"/>
    </source>
</evidence>